<organism evidence="2 3">
    <name type="scientific">Synaphobranchus kaupii</name>
    <name type="common">Kaup's arrowtooth eel</name>
    <dbReference type="NCBI Taxonomy" id="118154"/>
    <lineage>
        <taxon>Eukaryota</taxon>
        <taxon>Metazoa</taxon>
        <taxon>Chordata</taxon>
        <taxon>Craniata</taxon>
        <taxon>Vertebrata</taxon>
        <taxon>Euteleostomi</taxon>
        <taxon>Actinopterygii</taxon>
        <taxon>Neopterygii</taxon>
        <taxon>Teleostei</taxon>
        <taxon>Anguilliformes</taxon>
        <taxon>Synaphobranchidae</taxon>
        <taxon>Synaphobranchus</taxon>
    </lineage>
</organism>
<dbReference type="EMBL" id="JAINUF010000005">
    <property type="protein sequence ID" value="KAJ8359008.1"/>
    <property type="molecule type" value="Genomic_DNA"/>
</dbReference>
<evidence type="ECO:0000313" key="2">
    <source>
        <dbReference type="EMBL" id="KAJ8359008.1"/>
    </source>
</evidence>
<accession>A0A9Q1FHL6</accession>
<name>A0A9Q1FHL6_SYNKA</name>
<reference evidence="2" key="1">
    <citation type="journal article" date="2023" name="Science">
        <title>Genome structures resolve the early diversification of teleost fishes.</title>
        <authorList>
            <person name="Parey E."/>
            <person name="Louis A."/>
            <person name="Montfort J."/>
            <person name="Bouchez O."/>
            <person name="Roques C."/>
            <person name="Iampietro C."/>
            <person name="Lluch J."/>
            <person name="Castinel A."/>
            <person name="Donnadieu C."/>
            <person name="Desvignes T."/>
            <person name="Floi Bucao C."/>
            <person name="Jouanno E."/>
            <person name="Wen M."/>
            <person name="Mejri S."/>
            <person name="Dirks R."/>
            <person name="Jansen H."/>
            <person name="Henkel C."/>
            <person name="Chen W.J."/>
            <person name="Zahm M."/>
            <person name="Cabau C."/>
            <person name="Klopp C."/>
            <person name="Thompson A.W."/>
            <person name="Robinson-Rechavi M."/>
            <person name="Braasch I."/>
            <person name="Lecointre G."/>
            <person name="Bobe J."/>
            <person name="Postlethwait J.H."/>
            <person name="Berthelot C."/>
            <person name="Roest Crollius H."/>
            <person name="Guiguen Y."/>
        </authorList>
    </citation>
    <scope>NUCLEOTIDE SEQUENCE</scope>
    <source>
        <strain evidence="2">WJC10195</strain>
    </source>
</reference>
<evidence type="ECO:0000256" key="1">
    <source>
        <dbReference type="SAM" id="MobiDB-lite"/>
    </source>
</evidence>
<feature type="region of interest" description="Disordered" evidence="1">
    <location>
        <begin position="178"/>
        <end position="212"/>
    </location>
</feature>
<dbReference type="Proteomes" id="UP001152622">
    <property type="component" value="Chromosome 5"/>
</dbReference>
<protein>
    <submittedName>
        <fullName evidence="2">Uncharacterized protein</fullName>
    </submittedName>
</protein>
<proteinExistence type="predicted"/>
<sequence>MFIAYFTLEMLFLDCFLTHYRQRYFSHTTANSDWYLRHFKTNHMYSTNIRNDHLFSEIFTSKSISPAACLCVCRFYSSPYSIAPNRMIAQTSISPYMHSPVSSYQVHSPSWMHHQSYLMQPAGTVLTPTLDHAMSIQPTSMMGPLTQQLSHLSLGSTGTYMPANTAMQGTYIPQYTTVPPSSISVEDNSGQQQQVAIETPSEHTNYSYQHSK</sequence>
<gene>
    <name evidence="2" type="ORF">SKAU_G00155330</name>
</gene>
<comment type="caution">
    <text evidence="2">The sequence shown here is derived from an EMBL/GenBank/DDBJ whole genome shotgun (WGS) entry which is preliminary data.</text>
</comment>
<dbReference type="OrthoDB" id="271725at2759"/>
<evidence type="ECO:0000313" key="3">
    <source>
        <dbReference type="Proteomes" id="UP001152622"/>
    </source>
</evidence>
<keyword evidence="3" id="KW-1185">Reference proteome</keyword>
<dbReference type="AlphaFoldDB" id="A0A9Q1FHL6"/>